<evidence type="ECO:0000313" key="6">
    <source>
        <dbReference type="EMBL" id="KUO95857.1"/>
    </source>
</evidence>
<dbReference type="NCBIfam" id="NF002937">
    <property type="entry name" value="PRK03584.1"/>
    <property type="match status" value="1"/>
</dbReference>
<organism evidence="6 7">
    <name type="scientific">Ferroacidibacillus organovorans</name>
    <dbReference type="NCBI Taxonomy" id="1765683"/>
    <lineage>
        <taxon>Bacteria</taxon>
        <taxon>Bacillati</taxon>
        <taxon>Bacillota</taxon>
        <taxon>Bacilli</taxon>
        <taxon>Bacillales</taxon>
        <taxon>Alicyclobacillaceae</taxon>
        <taxon>Ferroacidibacillus</taxon>
    </lineage>
</organism>
<reference evidence="6 7" key="1">
    <citation type="submission" date="2015-12" db="EMBL/GenBank/DDBJ databases">
        <title>Draft genome sequence of Acidibacillus ferrooxidans ITV001, isolated from a chalcopyrite acid mine drainage site in Brazil.</title>
        <authorList>
            <person name="Dall'Agnol H."/>
            <person name="Nancucheo I."/>
            <person name="Johnson B."/>
            <person name="Oliveira R."/>
            <person name="Leite L."/>
            <person name="Pylro V."/>
            <person name="Nunes G.L."/>
            <person name="Tzotzos G."/>
            <person name="Fernandes G.R."/>
            <person name="Dutra J."/>
            <person name="Orellana S.C."/>
            <person name="Oliveira G."/>
        </authorList>
    </citation>
    <scope>NUCLEOTIDE SEQUENCE [LARGE SCALE GENOMIC DNA]</scope>
    <source>
        <strain evidence="7">ITV01</strain>
    </source>
</reference>
<keyword evidence="2" id="KW-0436">Ligase</keyword>
<evidence type="ECO:0000256" key="4">
    <source>
        <dbReference type="ARBA" id="ARBA00022840"/>
    </source>
</evidence>
<evidence type="ECO:0000256" key="2">
    <source>
        <dbReference type="ARBA" id="ARBA00022598"/>
    </source>
</evidence>
<dbReference type="GO" id="GO:0030729">
    <property type="term" value="F:acetoacetate-CoA ligase activity"/>
    <property type="evidence" value="ECO:0007669"/>
    <property type="project" value="InterPro"/>
</dbReference>
<evidence type="ECO:0000256" key="3">
    <source>
        <dbReference type="ARBA" id="ARBA00022741"/>
    </source>
</evidence>
<keyword evidence="3" id="KW-0547">Nucleotide-binding</keyword>
<dbReference type="GO" id="GO:0005524">
    <property type="term" value="F:ATP binding"/>
    <property type="evidence" value="ECO:0007669"/>
    <property type="project" value="UniProtKB-KW"/>
</dbReference>
<dbReference type="InterPro" id="IPR000873">
    <property type="entry name" value="AMP-dep_synth/lig_dom"/>
</dbReference>
<evidence type="ECO:0000259" key="5">
    <source>
        <dbReference type="Pfam" id="PF00501"/>
    </source>
</evidence>
<feature type="domain" description="AMP-dependent synthetase/ligase" evidence="5">
    <location>
        <begin position="110"/>
        <end position="476"/>
    </location>
</feature>
<dbReference type="RefSeq" id="WP_067715520.1">
    <property type="nucleotide sequence ID" value="NZ_LPVJ01000031.1"/>
</dbReference>
<name>A0A101XQW2_9BACL</name>
<keyword evidence="7" id="KW-1185">Reference proteome</keyword>
<dbReference type="Pfam" id="PF00501">
    <property type="entry name" value="AMP-binding"/>
    <property type="match status" value="1"/>
</dbReference>
<dbReference type="Gene3D" id="3.40.50.12780">
    <property type="entry name" value="N-terminal domain of ligase-like"/>
    <property type="match status" value="1"/>
</dbReference>
<dbReference type="EMBL" id="LPVJ01000031">
    <property type="protein sequence ID" value="KUO95857.1"/>
    <property type="molecule type" value="Genomic_DNA"/>
</dbReference>
<proteinExistence type="inferred from homology"/>
<dbReference type="InterPro" id="IPR045851">
    <property type="entry name" value="AMP-bd_C_sf"/>
</dbReference>
<sequence length="673" mass="75761">MERVTEGTLLYETSQSQKDQSLISQYMHWLQQTHALSFSDYASLHEWSVQSIEMFWDTVIDFADIQVSRKPLSPRLQSKEMPGAQFYPEATINYVNQVFHQKDESAVAVWHQSEIRALSTMTYGELKKQVGAFASYLKQSGVKKGDRVAAFAPNIIETLVAFLATASLGAIWSSCSPDFGTASVLDRFSQIEPTVLIAVDGYRYQGRDYDRLQTVTSLQGKLPSLKLTVLIPYRSDDALVHTFKETTVSYRDVIRHDAMLNPEQVSFNHPLWILYTSGTTGLPKPIVQSHGGIVLEHVKSMKLHVDLHPGDRFFWYSTTGWMMWNYLIGGLLVGAEIILYDGSPAHPHPYVLWELAQKTGMTVFGASAAYLTTCKKQDLQPGEHYELSSLRMIGSTGSPLTPDLFAYVYESVKKEVMLVSTSGGTDVCTAFVTGSVLLPICAGEISCRALGADIHAFNEAGESIINEVGELVITSPMPSMPISFFNDPEFKRYKESYFDHFPGVWRHGDWIKITERGSCVIYGRSDSTINRNGIRMGTSELYQVIESFDEVIDSLVIDLEMLGRPSFLALFLVLRQGTVLTDELKLQIREKLKRDVSPRHVPDEMYVIHDVPRTLSGKKMEVPIRKILLGMNGKNAANPDSMMNPNSLQYFYEFAKRFGHEHHSRDLEHGSAR</sequence>
<evidence type="ECO:0000256" key="1">
    <source>
        <dbReference type="ARBA" id="ARBA00006432"/>
    </source>
</evidence>
<keyword evidence="4" id="KW-0067">ATP-binding</keyword>
<dbReference type="SUPFAM" id="SSF56801">
    <property type="entry name" value="Acetyl-CoA synthetase-like"/>
    <property type="match status" value="1"/>
</dbReference>
<evidence type="ECO:0000313" key="7">
    <source>
        <dbReference type="Proteomes" id="UP000053557"/>
    </source>
</evidence>
<dbReference type="AlphaFoldDB" id="A0A101XQW2"/>
<dbReference type="PANTHER" id="PTHR42921">
    <property type="entry name" value="ACETOACETYL-COA SYNTHETASE"/>
    <property type="match status" value="1"/>
</dbReference>
<protein>
    <submittedName>
        <fullName evidence="6">Acetoacetyl-CoA synthetase</fullName>
    </submittedName>
</protein>
<dbReference type="Gene3D" id="3.30.300.30">
    <property type="match status" value="1"/>
</dbReference>
<dbReference type="PROSITE" id="PS00455">
    <property type="entry name" value="AMP_BINDING"/>
    <property type="match status" value="1"/>
</dbReference>
<comment type="similarity">
    <text evidence="1">Belongs to the ATP-dependent AMP-binding enzyme family.</text>
</comment>
<dbReference type="OrthoDB" id="9778383at2"/>
<dbReference type="PANTHER" id="PTHR42921:SF1">
    <property type="entry name" value="ACETOACETYL-COA SYNTHETASE"/>
    <property type="match status" value="1"/>
</dbReference>
<dbReference type="InterPro" id="IPR020845">
    <property type="entry name" value="AMP-binding_CS"/>
</dbReference>
<dbReference type="InterPro" id="IPR005914">
    <property type="entry name" value="Acac_CoA_synth"/>
</dbReference>
<accession>A0A101XQW2</accession>
<dbReference type="GO" id="GO:0006629">
    <property type="term" value="P:lipid metabolic process"/>
    <property type="evidence" value="ECO:0007669"/>
    <property type="project" value="InterPro"/>
</dbReference>
<comment type="caution">
    <text evidence="6">The sequence shown here is derived from an EMBL/GenBank/DDBJ whole genome shotgun (WGS) entry which is preliminary data.</text>
</comment>
<dbReference type="InterPro" id="IPR042099">
    <property type="entry name" value="ANL_N_sf"/>
</dbReference>
<dbReference type="NCBIfam" id="TIGR01217">
    <property type="entry name" value="ac_ac_CoA_syn"/>
    <property type="match status" value="1"/>
</dbReference>
<dbReference type="Proteomes" id="UP000053557">
    <property type="component" value="Unassembled WGS sequence"/>
</dbReference>
<gene>
    <name evidence="6" type="ORF">ATW55_08970</name>
</gene>